<name>A0ABR3CRK8_9PEZI</name>
<sequence>MTTEAHGQPGLEQTIALRRRVSDYHKNLTQKQRAIGGLDTLPWHLLPSIDHLQSDESLPKARANGRHRPDGKFITPAMLAETKIVLGAFVNCLRELGEGGSGYVDEVKDVTVNKIYARKLWRCTGRSAREAEFRLEEEVQILKKLLSHNHIIQLVNTYRRENMFGLVMSPVAKASLYDIMELPSDERAWARPVLRRSPGCLTSALADIHSLKTRHKDITPKNILICDDDVILTDFGISVDPTLSKQIEARLPN</sequence>
<feature type="domain" description="Protein kinase" evidence="1">
    <location>
        <begin position="90"/>
        <end position="253"/>
    </location>
</feature>
<dbReference type="CDD" id="cd00180">
    <property type="entry name" value="PKc"/>
    <property type="match status" value="1"/>
</dbReference>
<dbReference type="EMBL" id="JAJVCZ030000002">
    <property type="protein sequence ID" value="KAL0263246.1"/>
    <property type="molecule type" value="Genomic_DNA"/>
</dbReference>
<dbReference type="PROSITE" id="PS50011">
    <property type="entry name" value="PROTEIN_KINASE_DOM"/>
    <property type="match status" value="1"/>
</dbReference>
<dbReference type="Proteomes" id="UP001430584">
    <property type="component" value="Unassembled WGS sequence"/>
</dbReference>
<dbReference type="Gene3D" id="1.10.510.10">
    <property type="entry name" value="Transferase(Phosphotransferase) domain 1"/>
    <property type="match status" value="1"/>
</dbReference>
<dbReference type="InterPro" id="IPR000719">
    <property type="entry name" value="Prot_kinase_dom"/>
</dbReference>
<keyword evidence="3" id="KW-1185">Reference proteome</keyword>
<proteinExistence type="predicted"/>
<dbReference type="SMART" id="SM00220">
    <property type="entry name" value="S_TKc"/>
    <property type="match status" value="1"/>
</dbReference>
<comment type="caution">
    <text evidence="2">The sequence shown here is derived from an EMBL/GenBank/DDBJ whole genome shotgun (WGS) entry which is preliminary data.</text>
</comment>
<dbReference type="SUPFAM" id="SSF56112">
    <property type="entry name" value="Protein kinase-like (PK-like)"/>
    <property type="match status" value="1"/>
</dbReference>
<evidence type="ECO:0000259" key="1">
    <source>
        <dbReference type="PROSITE" id="PS50011"/>
    </source>
</evidence>
<dbReference type="PANTHER" id="PTHR48011">
    <property type="entry name" value="CCR4-NOT TRANSCRIPTIONAL COMPLEX SUBUNIT CAF120-RELATED"/>
    <property type="match status" value="1"/>
</dbReference>
<evidence type="ECO:0000313" key="3">
    <source>
        <dbReference type="Proteomes" id="UP001430584"/>
    </source>
</evidence>
<dbReference type="InterPro" id="IPR011009">
    <property type="entry name" value="Kinase-like_dom_sf"/>
</dbReference>
<dbReference type="GeneID" id="92006311"/>
<gene>
    <name evidence="2" type="ORF">SLS55_002226</name>
</gene>
<accession>A0ABR3CRK8</accession>
<organism evidence="2 3">
    <name type="scientific">Diplodia seriata</name>
    <dbReference type="NCBI Taxonomy" id="420778"/>
    <lineage>
        <taxon>Eukaryota</taxon>
        <taxon>Fungi</taxon>
        <taxon>Dikarya</taxon>
        <taxon>Ascomycota</taxon>
        <taxon>Pezizomycotina</taxon>
        <taxon>Dothideomycetes</taxon>
        <taxon>Dothideomycetes incertae sedis</taxon>
        <taxon>Botryosphaeriales</taxon>
        <taxon>Botryosphaeriaceae</taxon>
        <taxon>Diplodia</taxon>
    </lineage>
</organism>
<dbReference type="InterPro" id="IPR052751">
    <property type="entry name" value="Plant_MAPKKK"/>
</dbReference>
<protein>
    <recommendedName>
        <fullName evidence="1">Protein kinase domain-containing protein</fullName>
    </recommendedName>
</protein>
<dbReference type="PANTHER" id="PTHR48011:SF52">
    <property type="entry name" value="PROTEIN KINASE FAMILY PROTEIN-RELATED"/>
    <property type="match status" value="1"/>
</dbReference>
<dbReference type="Pfam" id="PF00069">
    <property type="entry name" value="Pkinase"/>
    <property type="match status" value="1"/>
</dbReference>
<reference evidence="2 3" key="1">
    <citation type="submission" date="2024-02" db="EMBL/GenBank/DDBJ databases">
        <title>De novo assembly and annotation of 12 fungi associated with fruit tree decline syndrome in Ontario, Canada.</title>
        <authorList>
            <person name="Sulman M."/>
            <person name="Ellouze W."/>
            <person name="Ilyukhin E."/>
        </authorList>
    </citation>
    <scope>NUCLEOTIDE SEQUENCE [LARGE SCALE GENOMIC DNA]</scope>
    <source>
        <strain evidence="2 3">FDS-637</strain>
    </source>
</reference>
<dbReference type="RefSeq" id="XP_066636275.1">
    <property type="nucleotide sequence ID" value="XM_066773708.1"/>
</dbReference>
<evidence type="ECO:0000313" key="2">
    <source>
        <dbReference type="EMBL" id="KAL0263246.1"/>
    </source>
</evidence>